<feature type="signal peptide" evidence="2">
    <location>
        <begin position="1"/>
        <end position="21"/>
    </location>
</feature>
<protein>
    <recommendedName>
        <fullName evidence="5">Lipoprotein</fullName>
    </recommendedName>
</protein>
<dbReference type="EMBL" id="FXTY01000010">
    <property type="protein sequence ID" value="SMP34787.1"/>
    <property type="molecule type" value="Genomic_DNA"/>
</dbReference>
<comment type="caution">
    <text evidence="3">The sequence shown here is derived from an EMBL/GenBank/DDBJ whole genome shotgun (WGS) entry which is preliminary data.</text>
</comment>
<dbReference type="Proteomes" id="UP001157961">
    <property type="component" value="Unassembled WGS sequence"/>
</dbReference>
<evidence type="ECO:0000256" key="1">
    <source>
        <dbReference type="SAM" id="Coils"/>
    </source>
</evidence>
<dbReference type="PROSITE" id="PS51257">
    <property type="entry name" value="PROKAR_LIPOPROTEIN"/>
    <property type="match status" value="1"/>
</dbReference>
<accession>A0ABY1PIA6</accession>
<organism evidence="3 4">
    <name type="scientific">Shimia sagamensis</name>
    <dbReference type="NCBI Taxonomy" id="1566352"/>
    <lineage>
        <taxon>Bacteria</taxon>
        <taxon>Pseudomonadati</taxon>
        <taxon>Pseudomonadota</taxon>
        <taxon>Alphaproteobacteria</taxon>
        <taxon>Rhodobacterales</taxon>
        <taxon>Roseobacteraceae</taxon>
    </lineage>
</organism>
<reference evidence="3 4" key="1">
    <citation type="submission" date="2017-05" db="EMBL/GenBank/DDBJ databases">
        <authorList>
            <person name="Varghese N."/>
            <person name="Submissions S."/>
        </authorList>
    </citation>
    <scope>NUCLEOTIDE SEQUENCE [LARGE SCALE GENOMIC DNA]</scope>
    <source>
        <strain evidence="3 4">DSM 29734</strain>
    </source>
</reference>
<evidence type="ECO:0000256" key="2">
    <source>
        <dbReference type="SAM" id="SignalP"/>
    </source>
</evidence>
<sequence length="141" mass="14898">MLKIRLSSAFLTTLPVCLLSACVTSDDPADGGFVSGVAGITSGSYQARVDSLEAQATAEQARNADLSRQINAAEADLSYQQSKLKTQLATTQGVSRQMSTKVNRVISYASPAQNSDAKLSDLQRTIAEAKSLSLELAQLSN</sequence>
<evidence type="ECO:0008006" key="5">
    <source>
        <dbReference type="Google" id="ProtNLM"/>
    </source>
</evidence>
<keyword evidence="2" id="KW-0732">Signal</keyword>
<evidence type="ECO:0000313" key="4">
    <source>
        <dbReference type="Proteomes" id="UP001157961"/>
    </source>
</evidence>
<gene>
    <name evidence="3" type="ORF">SAMN06265373_11097</name>
</gene>
<feature type="coiled-coil region" evidence="1">
    <location>
        <begin position="49"/>
        <end position="76"/>
    </location>
</feature>
<evidence type="ECO:0000313" key="3">
    <source>
        <dbReference type="EMBL" id="SMP34787.1"/>
    </source>
</evidence>
<feature type="chain" id="PRO_5046839061" description="Lipoprotein" evidence="2">
    <location>
        <begin position="22"/>
        <end position="141"/>
    </location>
</feature>
<dbReference type="RefSeq" id="WP_283427777.1">
    <property type="nucleotide sequence ID" value="NZ_FXTY01000010.1"/>
</dbReference>
<keyword evidence="4" id="KW-1185">Reference proteome</keyword>
<name>A0ABY1PIA6_9RHOB</name>
<keyword evidence="1" id="KW-0175">Coiled coil</keyword>
<proteinExistence type="predicted"/>